<feature type="region of interest" description="Disordered" evidence="1">
    <location>
        <begin position="596"/>
        <end position="622"/>
    </location>
</feature>
<sequence>MTAHPLHAVPAGADRTPSTAPVGVGSPRVAPALPRPGRADRHLLPLDLRAVRLEASSPLGAWQERNAAVTIPHCIAQLEASGVIDNFRRVVGESGAPHRGFVFADSDLFKVIEAVAWEIGRSGTTEHDAWLDEMIALVQRVQEPTGYLHTQIQADHPERRFSQMHWTHELYVLGHWLQAAIALDRAADREDLLEAAIRYVDLVERRFGPGREDGIDGHPEIETALVELFRHTGEERFLRLAQHMVDQRGRDILPDEGFGHHYYQDHLPVREAVDPTGHAVRQLYLNAGVTDLWLETGEEALGQVMREQWDRVHERKMYLSGAFGSRHRDESFGNDYELPSDRAYAETCATIADLHWTWRLSLAEHDPRHADVIEREIHNALAASVDGTGRRFFYSNPMQRRPDRFSEENAPAERQEWYSCACCPPNIARLVAQISSYVAAVRPARNGEGPALEVLQLAAAQIDLPAQIGSGTLHVDTQYPADGAVHLRLDGDLAPGARIAVRIPGWAGTAEVTTADGRSREVTGEYVELEAGEARSARITLDMTPRWTANHPRVDATRGCLALERGPIVYCLEQIDMPPGLEVDDVTVARGAQVQEAPADARAHSGAAATTEGAPRAAAPGAPDLHIPVQVRADRGPLIRTASAPTGDAAGETATVTAVPFATWGNRGPGAMRIWIPTAD</sequence>
<dbReference type="InterPro" id="IPR049049">
    <property type="entry name" value="Beta-AFase-like_GH127_C"/>
</dbReference>
<dbReference type="Proteomes" id="UP001589793">
    <property type="component" value="Unassembled WGS sequence"/>
</dbReference>
<dbReference type="InterPro" id="IPR049046">
    <property type="entry name" value="Beta-AFase-like_GH127_middle"/>
</dbReference>
<reference evidence="5 6" key="1">
    <citation type="submission" date="2024-09" db="EMBL/GenBank/DDBJ databases">
        <authorList>
            <person name="Sun Q."/>
            <person name="Mori K."/>
        </authorList>
    </citation>
    <scope>NUCLEOTIDE SEQUENCE [LARGE SCALE GENOMIC DNA]</scope>
    <source>
        <strain evidence="5 6">CICC 10874</strain>
    </source>
</reference>
<dbReference type="Pfam" id="PF07944">
    <property type="entry name" value="Beta-AFase-like_GH127_cat"/>
    <property type="match status" value="1"/>
</dbReference>
<dbReference type="GO" id="GO:0016787">
    <property type="term" value="F:hydrolase activity"/>
    <property type="evidence" value="ECO:0007669"/>
    <property type="project" value="UniProtKB-KW"/>
</dbReference>
<dbReference type="InterPro" id="IPR012878">
    <property type="entry name" value="Beta-AFase-like_GH127_cat"/>
</dbReference>
<evidence type="ECO:0000259" key="3">
    <source>
        <dbReference type="Pfam" id="PF20736"/>
    </source>
</evidence>
<keyword evidence="5" id="KW-0378">Hydrolase</keyword>
<dbReference type="EMBL" id="JBHLSV010000013">
    <property type="protein sequence ID" value="MFC0674621.1"/>
    <property type="molecule type" value="Genomic_DNA"/>
</dbReference>
<dbReference type="PANTHER" id="PTHR43465:SF2">
    <property type="entry name" value="DUF1680 DOMAIN PROTEIN (AFU_ORTHOLOGUE AFUA_1G08910)"/>
    <property type="match status" value="1"/>
</dbReference>
<name>A0ABV6RCA5_9MICO</name>
<dbReference type="Pfam" id="PF20737">
    <property type="entry name" value="Glyco_hydro127C"/>
    <property type="match status" value="1"/>
</dbReference>
<proteinExistence type="predicted"/>
<keyword evidence="6" id="KW-1185">Reference proteome</keyword>
<organism evidence="5 6">
    <name type="scientific">Brachybacterium hainanense</name>
    <dbReference type="NCBI Taxonomy" id="1541174"/>
    <lineage>
        <taxon>Bacteria</taxon>
        <taxon>Bacillati</taxon>
        <taxon>Actinomycetota</taxon>
        <taxon>Actinomycetes</taxon>
        <taxon>Micrococcales</taxon>
        <taxon>Dermabacteraceae</taxon>
        <taxon>Brachybacterium</taxon>
    </lineage>
</organism>
<feature type="region of interest" description="Disordered" evidence="1">
    <location>
        <begin position="1"/>
        <end position="36"/>
    </location>
</feature>
<feature type="domain" description="Non-reducing end beta-L-arabinofuranosidase-like GH127 middle" evidence="3">
    <location>
        <begin position="472"/>
        <end position="543"/>
    </location>
</feature>
<dbReference type="InterPro" id="IPR008928">
    <property type="entry name" value="6-hairpin_glycosidase_sf"/>
</dbReference>
<feature type="domain" description="Non-reducing end beta-L-arabinofuranosidase-like GH127 catalytic" evidence="2">
    <location>
        <begin position="51"/>
        <end position="435"/>
    </location>
</feature>
<dbReference type="Pfam" id="PF20736">
    <property type="entry name" value="Glyco_hydro127M"/>
    <property type="match status" value="1"/>
</dbReference>
<evidence type="ECO:0000259" key="2">
    <source>
        <dbReference type="Pfam" id="PF07944"/>
    </source>
</evidence>
<dbReference type="SUPFAM" id="SSF48208">
    <property type="entry name" value="Six-hairpin glycosidases"/>
    <property type="match status" value="1"/>
</dbReference>
<dbReference type="PANTHER" id="PTHR43465">
    <property type="entry name" value="DUF1680 DOMAIN PROTEIN (AFU_ORTHOLOGUE AFUA_1G08910)"/>
    <property type="match status" value="1"/>
</dbReference>
<evidence type="ECO:0000256" key="1">
    <source>
        <dbReference type="SAM" id="MobiDB-lite"/>
    </source>
</evidence>
<protein>
    <submittedName>
        <fullName evidence="5">Glycoside hydrolase family 127 protein</fullName>
    </submittedName>
</protein>
<accession>A0ABV6RCA5</accession>
<feature type="domain" description="Non-reducing end beta-L-arabinofuranosidase-like GH127 C-terminal" evidence="4">
    <location>
        <begin position="546"/>
        <end position="677"/>
    </location>
</feature>
<gene>
    <name evidence="5" type="ORF">ACFFF6_11705</name>
</gene>
<evidence type="ECO:0000313" key="6">
    <source>
        <dbReference type="Proteomes" id="UP001589793"/>
    </source>
</evidence>
<feature type="compositionally biased region" description="Low complexity" evidence="1">
    <location>
        <begin position="606"/>
        <end position="622"/>
    </location>
</feature>
<evidence type="ECO:0000313" key="5">
    <source>
        <dbReference type="EMBL" id="MFC0674621.1"/>
    </source>
</evidence>
<dbReference type="RefSeq" id="WP_376980886.1">
    <property type="nucleotide sequence ID" value="NZ_JBHLSV010000013.1"/>
</dbReference>
<evidence type="ECO:0000259" key="4">
    <source>
        <dbReference type="Pfam" id="PF20737"/>
    </source>
</evidence>
<comment type="caution">
    <text evidence="5">The sequence shown here is derived from an EMBL/GenBank/DDBJ whole genome shotgun (WGS) entry which is preliminary data.</text>
</comment>
<dbReference type="InterPro" id="IPR049174">
    <property type="entry name" value="Beta-AFase-like"/>
</dbReference>